<dbReference type="Proteomes" id="UP000237947">
    <property type="component" value="Chromosome"/>
</dbReference>
<feature type="compositionally biased region" description="Acidic residues" evidence="1">
    <location>
        <begin position="341"/>
        <end position="350"/>
    </location>
</feature>
<keyword evidence="2" id="KW-0472">Membrane</keyword>
<dbReference type="RefSeq" id="WP_106012665.1">
    <property type="nucleotide sequence ID" value="NZ_CP027226.1"/>
</dbReference>
<accession>A0A2S0KNW6</accession>
<protein>
    <recommendedName>
        <fullName evidence="5">Cell division protein FtsL</fullName>
    </recommendedName>
</protein>
<evidence type="ECO:0000256" key="1">
    <source>
        <dbReference type="SAM" id="MobiDB-lite"/>
    </source>
</evidence>
<feature type="transmembrane region" description="Helical" evidence="2">
    <location>
        <begin position="193"/>
        <end position="213"/>
    </location>
</feature>
<proteinExistence type="predicted"/>
<evidence type="ECO:0008006" key="5">
    <source>
        <dbReference type="Google" id="ProtNLM"/>
    </source>
</evidence>
<organism evidence="3 4">
    <name type="scientific">Fastidiosipila sanguinis</name>
    <dbReference type="NCBI Taxonomy" id="236753"/>
    <lineage>
        <taxon>Bacteria</taxon>
        <taxon>Bacillati</taxon>
        <taxon>Bacillota</taxon>
        <taxon>Clostridia</taxon>
        <taxon>Eubacteriales</taxon>
        <taxon>Oscillospiraceae</taxon>
        <taxon>Fastidiosipila</taxon>
    </lineage>
</organism>
<feature type="region of interest" description="Disordered" evidence="1">
    <location>
        <begin position="323"/>
        <end position="350"/>
    </location>
</feature>
<gene>
    <name evidence="3" type="ORF">C5Q98_05575</name>
</gene>
<evidence type="ECO:0000313" key="4">
    <source>
        <dbReference type="Proteomes" id="UP000237947"/>
    </source>
</evidence>
<feature type="compositionally biased region" description="Low complexity" evidence="1">
    <location>
        <begin position="25"/>
        <end position="45"/>
    </location>
</feature>
<name>A0A2S0KNW6_9FIRM</name>
<evidence type="ECO:0000256" key="2">
    <source>
        <dbReference type="SAM" id="Phobius"/>
    </source>
</evidence>
<evidence type="ECO:0000313" key="3">
    <source>
        <dbReference type="EMBL" id="AVM42713.1"/>
    </source>
</evidence>
<reference evidence="4" key="1">
    <citation type="submission" date="2018-02" db="EMBL/GenBank/DDBJ databases">
        <authorList>
            <person name="Holder M.E."/>
            <person name="Ajami N.J."/>
            <person name="Petrosino J.F."/>
        </authorList>
    </citation>
    <scope>NUCLEOTIDE SEQUENCE [LARGE SCALE GENOMIC DNA]</scope>
    <source>
        <strain evidence="4">CCUG 47711</strain>
    </source>
</reference>
<dbReference type="EMBL" id="CP027226">
    <property type="protein sequence ID" value="AVM42713.1"/>
    <property type="molecule type" value="Genomic_DNA"/>
</dbReference>
<feature type="region of interest" description="Disordered" evidence="1">
    <location>
        <begin position="1"/>
        <end position="84"/>
    </location>
</feature>
<dbReference type="AlphaFoldDB" id="A0A2S0KNW6"/>
<keyword evidence="2" id="KW-0812">Transmembrane</keyword>
<dbReference type="KEGG" id="fsa:C5Q98_05575"/>
<feature type="compositionally biased region" description="Basic and acidic residues" evidence="1">
    <location>
        <begin position="323"/>
        <end position="340"/>
    </location>
</feature>
<keyword evidence="2" id="KW-1133">Transmembrane helix</keyword>
<keyword evidence="4" id="KW-1185">Reference proteome</keyword>
<sequence>MSKDFFNIEDILNNNGNNDRDRSRASSNNGPNFNNASKNNSYKSKQQYNPSNRYYPDFDLEKSKAKNPSVKGLNKGSNNSRFNNFDLEEMKGQKFDFDNSRNSNTNGTRNNSNYRNADIYIMDQEVSSEFISAIEENKKKFSDPKPRKGRKLYGDGLYSSQELEKAPELVKITPVAEQKTKNKKTFKKKRSSYLIFSVIVIFIFFITLIFLLLNQSRVMQVSYENAAIKSQIAYLEKDNAERIERLAREADLNEIAKKAASNGFQIPNRQQKVEVKDDKLDQITYFDENNNAIGIVTEEVDMDLVFSNIEKYILEKEESLAQSKEQVEAKANKAGDTKVEDEIEGGDNAE</sequence>